<dbReference type="InterPro" id="IPR036053">
    <property type="entry name" value="PABP-dom"/>
</dbReference>
<keyword evidence="4" id="KW-1185">Reference proteome</keyword>
<reference evidence="3" key="1">
    <citation type="submission" date="2022-12" db="EMBL/GenBank/DDBJ databases">
        <title>Draft genome assemblies for two species of Escallonia (Escalloniales).</title>
        <authorList>
            <person name="Chanderbali A."/>
            <person name="Dervinis C."/>
            <person name="Anghel I."/>
            <person name="Soltis D."/>
            <person name="Soltis P."/>
            <person name="Zapata F."/>
        </authorList>
    </citation>
    <scope>NUCLEOTIDE SEQUENCE</scope>
    <source>
        <strain evidence="3">UCBG64.0493</strain>
        <tissue evidence="3">Leaf</tissue>
    </source>
</reference>
<feature type="domain" description="PABC" evidence="2">
    <location>
        <begin position="7"/>
        <end position="75"/>
    </location>
</feature>
<dbReference type="Proteomes" id="UP001188597">
    <property type="component" value="Unassembled WGS sequence"/>
</dbReference>
<evidence type="ECO:0000313" key="3">
    <source>
        <dbReference type="EMBL" id="KAK3035476.1"/>
    </source>
</evidence>
<evidence type="ECO:0000256" key="1">
    <source>
        <dbReference type="SAM" id="MobiDB-lite"/>
    </source>
</evidence>
<dbReference type="GO" id="GO:0003723">
    <property type="term" value="F:RNA binding"/>
    <property type="evidence" value="ECO:0007669"/>
    <property type="project" value="InterPro"/>
</dbReference>
<proteinExistence type="predicted"/>
<feature type="region of interest" description="Disordered" evidence="1">
    <location>
        <begin position="80"/>
        <end position="103"/>
    </location>
</feature>
<evidence type="ECO:0000259" key="2">
    <source>
        <dbReference type="SMART" id="SM00517"/>
    </source>
</evidence>
<accession>A0AA89BKY2</accession>
<dbReference type="EMBL" id="JAVXUP010000173">
    <property type="protein sequence ID" value="KAK3035476.1"/>
    <property type="molecule type" value="Genomic_DNA"/>
</dbReference>
<dbReference type="SMART" id="SM00517">
    <property type="entry name" value="PolyA"/>
    <property type="match status" value="1"/>
</dbReference>
<evidence type="ECO:0000313" key="4">
    <source>
        <dbReference type="Proteomes" id="UP001188597"/>
    </source>
</evidence>
<comment type="caution">
    <text evidence="3">The sequence shown here is derived from an EMBL/GenBank/DDBJ whole genome shotgun (WGS) entry which is preliminary data.</text>
</comment>
<dbReference type="InterPro" id="IPR002004">
    <property type="entry name" value="PABP_HYD_C"/>
</dbReference>
<dbReference type="Pfam" id="PF00658">
    <property type="entry name" value="MLLE"/>
    <property type="match status" value="1"/>
</dbReference>
<name>A0AA89BKY2_9ASTE</name>
<protein>
    <recommendedName>
        <fullName evidence="2">PABC domain-containing protein</fullName>
    </recommendedName>
</protein>
<organism evidence="3 4">
    <name type="scientific">Escallonia herrerae</name>
    <dbReference type="NCBI Taxonomy" id="1293975"/>
    <lineage>
        <taxon>Eukaryota</taxon>
        <taxon>Viridiplantae</taxon>
        <taxon>Streptophyta</taxon>
        <taxon>Embryophyta</taxon>
        <taxon>Tracheophyta</taxon>
        <taxon>Spermatophyta</taxon>
        <taxon>Magnoliopsida</taxon>
        <taxon>eudicotyledons</taxon>
        <taxon>Gunneridae</taxon>
        <taxon>Pentapetalae</taxon>
        <taxon>asterids</taxon>
        <taxon>campanulids</taxon>
        <taxon>Escalloniales</taxon>
        <taxon>Escalloniaceae</taxon>
        <taxon>Escallonia</taxon>
    </lineage>
</organism>
<dbReference type="Gene3D" id="1.10.1900.10">
    <property type="entry name" value="c-terminal domain of poly(a) binding protein"/>
    <property type="match status" value="1"/>
</dbReference>
<gene>
    <name evidence="3" type="ORF">RJ639_034446</name>
</gene>
<dbReference type="SUPFAM" id="SSF63570">
    <property type="entry name" value="PABC (PABP) domain"/>
    <property type="match status" value="1"/>
</dbReference>
<sequence length="103" mass="11299">MKNSHTSPREGSSLLGARKLASARNDYLGVRASERQREITSMLLEMDQIEALPLLDSLEALKAKVVEAMDILRNDIQQQQANTPADQLASLSLNDGLVPSSHE</sequence>
<dbReference type="AlphaFoldDB" id="A0AA89BKY2"/>
<feature type="compositionally biased region" description="Polar residues" evidence="1">
    <location>
        <begin position="80"/>
        <end position="93"/>
    </location>
</feature>